<evidence type="ECO:0000313" key="1">
    <source>
        <dbReference type="EMBL" id="CAG7838294.1"/>
    </source>
</evidence>
<name>A0A8J2LSK2_9HEXA</name>
<dbReference type="Proteomes" id="UP000708208">
    <property type="component" value="Unassembled WGS sequence"/>
</dbReference>
<dbReference type="AlphaFoldDB" id="A0A8J2LSK2"/>
<protein>
    <submittedName>
        <fullName evidence="1">Uncharacterized protein</fullName>
    </submittedName>
</protein>
<keyword evidence="2" id="KW-1185">Reference proteome</keyword>
<evidence type="ECO:0000313" key="2">
    <source>
        <dbReference type="Proteomes" id="UP000708208"/>
    </source>
</evidence>
<accession>A0A8J2LSK2</accession>
<sequence length="108" mass="12548">MKEQYCGWDYYCFSASCTKVKDSLTQGGQRHVINIDTKTSHTDKSHNFSPYRMRIERFDTLRNPYQLIGLLSVSFGNQNWLLCRLQNLLVFPEKNLKDLSVVMAGVHT</sequence>
<dbReference type="EMBL" id="CAJVCH010571702">
    <property type="protein sequence ID" value="CAG7838294.1"/>
    <property type="molecule type" value="Genomic_DNA"/>
</dbReference>
<proteinExistence type="predicted"/>
<gene>
    <name evidence="1" type="ORF">AFUS01_LOCUS47280</name>
</gene>
<comment type="caution">
    <text evidence="1">The sequence shown here is derived from an EMBL/GenBank/DDBJ whole genome shotgun (WGS) entry which is preliminary data.</text>
</comment>
<reference evidence="1" key="1">
    <citation type="submission" date="2021-06" db="EMBL/GenBank/DDBJ databases">
        <authorList>
            <person name="Hodson N. C."/>
            <person name="Mongue J. A."/>
            <person name="Jaron S. K."/>
        </authorList>
    </citation>
    <scope>NUCLEOTIDE SEQUENCE</scope>
</reference>
<organism evidence="1 2">
    <name type="scientific">Allacma fusca</name>
    <dbReference type="NCBI Taxonomy" id="39272"/>
    <lineage>
        <taxon>Eukaryota</taxon>
        <taxon>Metazoa</taxon>
        <taxon>Ecdysozoa</taxon>
        <taxon>Arthropoda</taxon>
        <taxon>Hexapoda</taxon>
        <taxon>Collembola</taxon>
        <taxon>Symphypleona</taxon>
        <taxon>Sminthuridae</taxon>
        <taxon>Allacma</taxon>
    </lineage>
</organism>